<feature type="region of interest" description="Disordered" evidence="1">
    <location>
        <begin position="1042"/>
        <end position="1283"/>
    </location>
</feature>
<reference evidence="2" key="3">
    <citation type="submission" date="2020-10" db="EMBL/GenBank/DDBJ databases">
        <authorList>
            <person name="Sedaghatjoo S."/>
        </authorList>
    </citation>
    <scope>NUCLEOTIDE SEQUENCE</scope>
    <source>
        <strain evidence="2">AZH3</strain>
    </source>
</reference>
<dbReference type="EMBL" id="LWDD02000187">
    <property type="protein sequence ID" value="KAE8262925.1"/>
    <property type="molecule type" value="Genomic_DNA"/>
</dbReference>
<feature type="region of interest" description="Disordered" evidence="1">
    <location>
        <begin position="711"/>
        <end position="745"/>
    </location>
</feature>
<feature type="compositionally biased region" description="Polar residues" evidence="1">
    <location>
        <begin position="1127"/>
        <end position="1141"/>
    </location>
</feature>
<feature type="compositionally biased region" description="Acidic residues" evidence="1">
    <location>
        <begin position="1497"/>
        <end position="1508"/>
    </location>
</feature>
<keyword evidence="5" id="KW-1185">Reference proteome</keyword>
<dbReference type="Proteomes" id="UP000836402">
    <property type="component" value="Unassembled WGS sequence"/>
</dbReference>
<feature type="compositionally biased region" description="Pro residues" evidence="1">
    <location>
        <begin position="98"/>
        <end position="114"/>
    </location>
</feature>
<feature type="region of interest" description="Disordered" evidence="1">
    <location>
        <begin position="972"/>
        <end position="1008"/>
    </location>
</feature>
<feature type="compositionally biased region" description="Polar residues" evidence="1">
    <location>
        <begin position="1485"/>
        <end position="1496"/>
    </location>
</feature>
<feature type="compositionally biased region" description="Low complexity" evidence="1">
    <location>
        <begin position="1193"/>
        <end position="1210"/>
    </location>
</feature>
<feature type="compositionally biased region" description="Basic and acidic residues" evidence="1">
    <location>
        <begin position="1321"/>
        <end position="1332"/>
    </location>
</feature>
<evidence type="ECO:0000313" key="2">
    <source>
        <dbReference type="EMBL" id="CAD6952338.1"/>
    </source>
</evidence>
<feature type="region of interest" description="Disordered" evidence="1">
    <location>
        <begin position="1"/>
        <end position="208"/>
    </location>
</feature>
<feature type="compositionally biased region" description="Polar residues" evidence="1">
    <location>
        <begin position="59"/>
        <end position="89"/>
    </location>
</feature>
<feature type="compositionally biased region" description="Low complexity" evidence="1">
    <location>
        <begin position="1165"/>
        <end position="1174"/>
    </location>
</feature>
<feature type="compositionally biased region" description="Polar residues" evidence="1">
    <location>
        <begin position="1226"/>
        <end position="1241"/>
    </location>
</feature>
<gene>
    <name evidence="3" type="ORF">A4X03_0g2068</name>
    <name evidence="2" type="ORF">JKIAZH3_G7857</name>
</gene>
<feature type="region of interest" description="Disordered" evidence="1">
    <location>
        <begin position="1296"/>
        <end position="1508"/>
    </location>
</feature>
<dbReference type="EMBL" id="CAJHJG010005741">
    <property type="protein sequence ID" value="CAD6952338.1"/>
    <property type="molecule type" value="Genomic_DNA"/>
</dbReference>
<reference evidence="3" key="2">
    <citation type="journal article" date="2019" name="IMA Fungus">
        <title>Genome sequencing and comparison of five Tilletia species to identify candidate genes for the detection of regulated species infecting wheat.</title>
        <authorList>
            <person name="Nguyen H.D.T."/>
            <person name="Sultana T."/>
            <person name="Kesanakurti P."/>
            <person name="Hambleton S."/>
        </authorList>
    </citation>
    <scope>NUCLEOTIDE SEQUENCE</scope>
    <source>
        <strain evidence="3">DAOMC 238032</strain>
    </source>
</reference>
<evidence type="ECO:0000313" key="4">
    <source>
        <dbReference type="Proteomes" id="UP000077671"/>
    </source>
</evidence>
<evidence type="ECO:0000313" key="3">
    <source>
        <dbReference type="EMBL" id="KAE8262925.1"/>
    </source>
</evidence>
<feature type="compositionally biased region" description="Acidic residues" evidence="1">
    <location>
        <begin position="41"/>
        <end position="52"/>
    </location>
</feature>
<feature type="compositionally biased region" description="Low complexity" evidence="1">
    <location>
        <begin position="1461"/>
        <end position="1475"/>
    </location>
</feature>
<feature type="compositionally biased region" description="Basic and acidic residues" evidence="1">
    <location>
        <begin position="973"/>
        <end position="988"/>
    </location>
</feature>
<feature type="compositionally biased region" description="Low complexity" evidence="1">
    <location>
        <begin position="1353"/>
        <end position="1391"/>
    </location>
</feature>
<comment type="caution">
    <text evidence="3">The sequence shown here is derived from an EMBL/GenBank/DDBJ whole genome shotgun (WGS) entry which is preliminary data.</text>
</comment>
<proteinExistence type="predicted"/>
<feature type="compositionally biased region" description="Low complexity" evidence="1">
    <location>
        <begin position="1251"/>
        <end position="1262"/>
    </location>
</feature>
<evidence type="ECO:0000256" key="1">
    <source>
        <dbReference type="SAM" id="MobiDB-lite"/>
    </source>
</evidence>
<dbReference type="Proteomes" id="UP000077671">
    <property type="component" value="Unassembled WGS sequence"/>
</dbReference>
<evidence type="ECO:0000313" key="5">
    <source>
        <dbReference type="Proteomes" id="UP000836402"/>
    </source>
</evidence>
<feature type="compositionally biased region" description="Polar residues" evidence="1">
    <location>
        <begin position="1437"/>
        <end position="1451"/>
    </location>
</feature>
<feature type="compositionally biased region" description="Low complexity" evidence="1">
    <location>
        <begin position="273"/>
        <end position="287"/>
    </location>
</feature>
<feature type="region of interest" description="Disordered" evidence="1">
    <location>
        <begin position="268"/>
        <end position="287"/>
    </location>
</feature>
<sequence length="1508" mass="161361">MTSVLTLSQERNSGGNGGGGSSSNTHDFAIPGFELDPILADSDDDDDDDDGGDLFGLMHQQTVREQQARNQGVSHPTGPSGTHSASATSAPPQDLAPAPAPTLTPTPVSAPSPSLPQSATSHASQRAGPSRIRLSASPVMDDVEMEDADPRFFTPDAHPEPAGPPVRNGSAEMNAGGNSAECGLAAPPSGLEDADINAGGDLPDAPRSGFDNADINAGGDLAPGIPAASSFENPEMNAAGNVKTEGGNDDDDDDVILTAVKVAPRARAKLEVGESSSSGPSSRPRVPVAPVTAAQRFFAGIADDFHDRDSRIDPPSALDHLCAMLTNADLVSVAHVNYACYSAALSRIYSTIEINGPNQVKLSRVLTQKPALAEECKILRIWDDGALRDADSPTPIKPGNRLEWIYVREIMQRVNAKADKKDFEFQVNLGMSQLHHLVSALAGEGAPSEDYSNLTKALRKLTVVLDLNYHHNAERFNKAWNAVKHLFECLGANSRREIASVQELHILSRDDYQPRMVNNQPRRTGLFLWHAFGKDDEDSFSWPNLRQLSLRVLDAEQLTFLNEMDLPNLTNLTIDAATKFVTDEWDVGPLDELLCGKPELEAISIKLTTDHEFQGQLFSSYHPNLKFLLYHGPPQFRDAFDKFVARHQETLISLDAGFLSADLESLKTQTFPRLRLLDLRHVPDNVPLKVPPQALAHIACSYEAIVPKALRGPRGRGNGPSVKPSGATAHSGKPRKNKDGSDASANASSEALRLLDAEIPPSLSIITLQSLTSLELTLNQYQFTNFTHELQTSMSSRIFPNLLELKILGDRPDNDRTPLYLKKGSFQLFLLALANAYALRAVTIEEFCDYIPDEKFLGPLCPFGPALEFVLVRTCGATSRAWRIVRSVPDSAGTRQLIGLGDSEGREYAVNRPVVAVQVVPVDDFGFTAVHDLAPADAWKDLSFFPHYHDAERKRILKSTKEMAMIGVIPGAETHHESAPKAQKKPEAGEMTGPGGPSPSKRAAVQRMAAAISSHTTAEMYASSQPVPRVTRAIHHRTEWERIHQSQQDRPGPSQPASQPAPMRSHDQSKIEVASPSARPLKTSASPSKKASRLPATNDHSHLFDDGGTSSSEDDDVDDGDGMNGGRQPNRTGERPSTSGKQPPPGFQPLSAFGPKSRQQQPHVSPSRSTMSPSSPRPPSEARTSGRLPANGSALPVSSSPVSVHAQSQPEAVRRRDSSKAPPASQPMNGSGSSVIFTQAGPSRVRRRSSTDSLDAADADATPRAVRTNGVPSASQPSGGAYDLSARRVLKKARNANAGRASIGTNGFVIPQVVSSSASPEPERGDREREIIEAAQNALRSSQSYRGAQAEKSASPASTSQSDSDSGDIPGPSRKAAASVASKKAASWSGSGYPPGAGKSLDIAMKVHEDVVDLTSSPEPEDAAGNRRRQAAAEAGPSTSSSRKNAGSTRASGEPERRSPAKPTTTTTYPSSQPSRAPDRPSVAKASSQPIRVQPSSEDESDGFEILD</sequence>
<accession>A0A177UJ70</accession>
<feature type="compositionally biased region" description="Polar residues" evidence="1">
    <location>
        <begin position="1"/>
        <end position="11"/>
    </location>
</feature>
<protein>
    <submittedName>
        <fullName evidence="3">Uncharacterized protein</fullName>
    </submittedName>
</protein>
<name>A0A177UJ70_9BASI</name>
<organism evidence="3 4">
    <name type="scientific">Tilletia caries</name>
    <name type="common">wheat bunt fungus</name>
    <dbReference type="NCBI Taxonomy" id="13290"/>
    <lineage>
        <taxon>Eukaryota</taxon>
        <taxon>Fungi</taxon>
        <taxon>Dikarya</taxon>
        <taxon>Basidiomycota</taxon>
        <taxon>Ustilaginomycotina</taxon>
        <taxon>Exobasidiomycetes</taxon>
        <taxon>Tilletiales</taxon>
        <taxon>Tilletiaceae</taxon>
        <taxon>Tilletia</taxon>
    </lineage>
</organism>
<feature type="compositionally biased region" description="Acidic residues" evidence="1">
    <location>
        <begin position="1112"/>
        <end position="1121"/>
    </location>
</feature>
<reference evidence="3" key="1">
    <citation type="submission" date="2016-04" db="EMBL/GenBank/DDBJ databases">
        <authorList>
            <person name="Nguyen H.D."/>
            <person name="Kesanakurti P."/>
            <person name="Cullis J."/>
            <person name="Levesque C.A."/>
            <person name="Hambleton S."/>
        </authorList>
    </citation>
    <scope>NUCLEOTIDE SEQUENCE</scope>
    <source>
        <strain evidence="3">DAOMC 238032</strain>
    </source>
</reference>